<proteinExistence type="inferred from homology"/>
<comment type="similarity">
    <text evidence="1">Belongs to the universal ribosomal protein uL18 family.</text>
</comment>
<sequence length="49" mass="5547">EKSTIVGKTIAEKMKKANIKKIIFDRNGYKYHGRIKAVGDAIRATEIQI</sequence>
<reference evidence="4" key="1">
    <citation type="submission" date="2018-05" db="EMBL/GenBank/DDBJ databases">
        <authorList>
            <person name="Lanie J.A."/>
            <person name="Ng W.-L."/>
            <person name="Kazmierczak K.M."/>
            <person name="Andrzejewski T.M."/>
            <person name="Davidsen T.M."/>
            <person name="Wayne K.J."/>
            <person name="Tettelin H."/>
            <person name="Glass J.I."/>
            <person name="Rusch D."/>
            <person name="Podicherti R."/>
            <person name="Tsui H.-C.T."/>
            <person name="Winkler M.E."/>
        </authorList>
    </citation>
    <scope>NUCLEOTIDE SEQUENCE</scope>
</reference>
<evidence type="ECO:0000256" key="1">
    <source>
        <dbReference type="ARBA" id="ARBA00007116"/>
    </source>
</evidence>
<dbReference type="Gene3D" id="3.30.420.100">
    <property type="match status" value="1"/>
</dbReference>
<keyword evidence="3" id="KW-0687">Ribonucleoprotein</keyword>
<dbReference type="GO" id="GO:0003735">
    <property type="term" value="F:structural constituent of ribosome"/>
    <property type="evidence" value="ECO:0007669"/>
    <property type="project" value="InterPro"/>
</dbReference>
<accession>A0A382VAB7</accession>
<evidence type="ECO:0000256" key="3">
    <source>
        <dbReference type="ARBA" id="ARBA00023274"/>
    </source>
</evidence>
<dbReference type="EMBL" id="UINC01150426">
    <property type="protein sequence ID" value="SVD43462.1"/>
    <property type="molecule type" value="Genomic_DNA"/>
</dbReference>
<protein>
    <recommendedName>
        <fullName evidence="5">50S ribosomal protein L18</fullName>
    </recommendedName>
</protein>
<dbReference type="SUPFAM" id="SSF53137">
    <property type="entry name" value="Translational machinery components"/>
    <property type="match status" value="1"/>
</dbReference>
<keyword evidence="2" id="KW-0689">Ribosomal protein</keyword>
<evidence type="ECO:0000313" key="4">
    <source>
        <dbReference type="EMBL" id="SVD43462.1"/>
    </source>
</evidence>
<dbReference type="AlphaFoldDB" id="A0A382VAB7"/>
<evidence type="ECO:0000256" key="2">
    <source>
        <dbReference type="ARBA" id="ARBA00022980"/>
    </source>
</evidence>
<gene>
    <name evidence="4" type="ORF">METZ01_LOCUS396316</name>
</gene>
<evidence type="ECO:0008006" key="5">
    <source>
        <dbReference type="Google" id="ProtNLM"/>
    </source>
</evidence>
<feature type="non-terminal residue" evidence="4">
    <location>
        <position position="1"/>
    </location>
</feature>
<dbReference type="GO" id="GO:1990904">
    <property type="term" value="C:ribonucleoprotein complex"/>
    <property type="evidence" value="ECO:0007669"/>
    <property type="project" value="UniProtKB-KW"/>
</dbReference>
<dbReference type="GO" id="GO:0006412">
    <property type="term" value="P:translation"/>
    <property type="evidence" value="ECO:0007669"/>
    <property type="project" value="InterPro"/>
</dbReference>
<dbReference type="InterPro" id="IPR005484">
    <property type="entry name" value="Ribosomal_uL18_bac/plant/anim"/>
</dbReference>
<dbReference type="GO" id="GO:0005840">
    <property type="term" value="C:ribosome"/>
    <property type="evidence" value="ECO:0007669"/>
    <property type="project" value="UniProtKB-KW"/>
</dbReference>
<organism evidence="4">
    <name type="scientific">marine metagenome</name>
    <dbReference type="NCBI Taxonomy" id="408172"/>
    <lineage>
        <taxon>unclassified sequences</taxon>
        <taxon>metagenomes</taxon>
        <taxon>ecological metagenomes</taxon>
    </lineage>
</organism>
<dbReference type="Pfam" id="PF00861">
    <property type="entry name" value="Ribosomal_L18p"/>
    <property type="match status" value="1"/>
</dbReference>
<name>A0A382VAB7_9ZZZZ</name>